<name>A0ABR2I3V5_9PEZI</name>
<protein>
    <submittedName>
        <fullName evidence="2">Uncharacterized protein</fullName>
    </submittedName>
</protein>
<dbReference type="Proteomes" id="UP001390339">
    <property type="component" value="Unassembled WGS sequence"/>
</dbReference>
<feature type="compositionally biased region" description="Pro residues" evidence="1">
    <location>
        <begin position="68"/>
        <end position="77"/>
    </location>
</feature>
<feature type="region of interest" description="Disordered" evidence="1">
    <location>
        <begin position="1"/>
        <end position="88"/>
    </location>
</feature>
<evidence type="ECO:0000313" key="2">
    <source>
        <dbReference type="EMBL" id="KAK8856670.1"/>
    </source>
</evidence>
<comment type="caution">
    <text evidence="2">The sequence shown here is derived from an EMBL/GenBank/DDBJ whole genome shotgun (WGS) entry which is preliminary data.</text>
</comment>
<feature type="region of interest" description="Disordered" evidence="1">
    <location>
        <begin position="155"/>
        <end position="203"/>
    </location>
</feature>
<feature type="compositionally biased region" description="Polar residues" evidence="1">
    <location>
        <begin position="1"/>
        <end position="30"/>
    </location>
</feature>
<reference evidence="2 3" key="1">
    <citation type="journal article" date="2024" name="IMA Fungus">
        <title>Apiospora arundinis, a panoply of carbohydrate-active enzymes and secondary metabolites.</title>
        <authorList>
            <person name="Sorensen T."/>
            <person name="Petersen C."/>
            <person name="Muurmann A.T."/>
            <person name="Christiansen J.V."/>
            <person name="Brundto M.L."/>
            <person name="Overgaard C.K."/>
            <person name="Boysen A.T."/>
            <person name="Wollenberg R.D."/>
            <person name="Larsen T.O."/>
            <person name="Sorensen J.L."/>
            <person name="Nielsen K.L."/>
            <person name="Sondergaard T.E."/>
        </authorList>
    </citation>
    <scope>NUCLEOTIDE SEQUENCE [LARGE SCALE GENOMIC DNA]</scope>
    <source>
        <strain evidence="2 3">AAU 773</strain>
    </source>
</reference>
<feature type="compositionally biased region" description="Low complexity" evidence="1">
    <location>
        <begin position="168"/>
        <end position="182"/>
    </location>
</feature>
<sequence>MSSSHTARSRGNSSRATGGNMQSRPYSTTGVRVHGSSRHETTGRHRHSAAPVNRPQSTQPRYVAYRPSQPPIAPQPQRPSGAPYWVNRSDELDSAPVQEMRSHRATYDCNTTPARQGDQPRQQHTGQTFETFLSPQPVRRRNIWVRILCGSGDSDERRNARVVSGDDAPQSRSVQQSQPSASARRRARLAGDPEAPYRTKTGYNAESGQTFYASHRHFRGSRKLHTTEMVTESLGLAASVFGPLPLRIRITGLSSHV</sequence>
<accession>A0ABR2I3V5</accession>
<keyword evidence="3" id="KW-1185">Reference proteome</keyword>
<evidence type="ECO:0000313" key="3">
    <source>
        <dbReference type="Proteomes" id="UP001390339"/>
    </source>
</evidence>
<evidence type="ECO:0000256" key="1">
    <source>
        <dbReference type="SAM" id="MobiDB-lite"/>
    </source>
</evidence>
<organism evidence="2 3">
    <name type="scientific">Apiospora arundinis</name>
    <dbReference type="NCBI Taxonomy" id="335852"/>
    <lineage>
        <taxon>Eukaryota</taxon>
        <taxon>Fungi</taxon>
        <taxon>Dikarya</taxon>
        <taxon>Ascomycota</taxon>
        <taxon>Pezizomycotina</taxon>
        <taxon>Sordariomycetes</taxon>
        <taxon>Xylariomycetidae</taxon>
        <taxon>Amphisphaeriales</taxon>
        <taxon>Apiosporaceae</taxon>
        <taxon>Apiospora</taxon>
    </lineage>
</organism>
<gene>
    <name evidence="2" type="ORF">PGQ11_012582</name>
</gene>
<feature type="region of interest" description="Disordered" evidence="1">
    <location>
        <begin position="108"/>
        <end position="130"/>
    </location>
</feature>
<proteinExistence type="predicted"/>
<dbReference type="EMBL" id="JAPCWZ010000007">
    <property type="protein sequence ID" value="KAK8856670.1"/>
    <property type="molecule type" value="Genomic_DNA"/>
</dbReference>